<dbReference type="SUPFAM" id="SSF103473">
    <property type="entry name" value="MFS general substrate transporter"/>
    <property type="match status" value="1"/>
</dbReference>
<evidence type="ECO:0000313" key="7">
    <source>
        <dbReference type="EMBL" id="CAD2222730.1"/>
    </source>
</evidence>
<feature type="transmembrane region" description="Helical" evidence="6">
    <location>
        <begin position="260"/>
        <end position="277"/>
    </location>
</feature>
<dbReference type="EMBL" id="LR877172">
    <property type="protein sequence ID" value="CAD2222730.1"/>
    <property type="molecule type" value="Genomic_DNA"/>
</dbReference>
<feature type="transmembrane region" description="Helical" evidence="6">
    <location>
        <begin position="318"/>
        <end position="343"/>
    </location>
</feature>
<keyword evidence="8" id="KW-1185">Reference proteome</keyword>
<dbReference type="InterPro" id="IPR036259">
    <property type="entry name" value="MFS_trans_sf"/>
</dbReference>
<dbReference type="GO" id="GO:0016020">
    <property type="term" value="C:membrane"/>
    <property type="evidence" value="ECO:0007669"/>
    <property type="project" value="UniProtKB-SubCell"/>
</dbReference>
<evidence type="ECO:0000313" key="8">
    <source>
        <dbReference type="Proteomes" id="UP000515908"/>
    </source>
</evidence>
<reference evidence="7 8" key="1">
    <citation type="submission" date="2020-08" db="EMBL/GenBank/DDBJ databases">
        <authorList>
            <person name="Newling K."/>
            <person name="Davey J."/>
            <person name="Forrester S."/>
        </authorList>
    </citation>
    <scope>NUCLEOTIDE SEQUENCE [LARGE SCALE GENOMIC DNA]</scope>
    <source>
        <strain evidence="8">Crithidia deanei Carvalho (ATCC PRA-265)</strain>
    </source>
</reference>
<proteinExistence type="predicted"/>
<feature type="region of interest" description="Disordered" evidence="5">
    <location>
        <begin position="144"/>
        <end position="184"/>
    </location>
</feature>
<evidence type="ECO:0000256" key="2">
    <source>
        <dbReference type="ARBA" id="ARBA00022692"/>
    </source>
</evidence>
<evidence type="ECO:0000256" key="1">
    <source>
        <dbReference type="ARBA" id="ARBA00004141"/>
    </source>
</evidence>
<feature type="transmembrane region" description="Helical" evidence="6">
    <location>
        <begin position="395"/>
        <end position="415"/>
    </location>
</feature>
<dbReference type="AlphaFoldDB" id="A0A7G2CSJ1"/>
<feature type="transmembrane region" description="Helical" evidence="6">
    <location>
        <begin position="289"/>
        <end position="312"/>
    </location>
</feature>
<comment type="subcellular location">
    <subcellularLocation>
        <location evidence="1">Membrane</location>
        <topology evidence="1">Multi-pass membrane protein</topology>
    </subcellularLocation>
</comment>
<feature type="transmembrane region" description="Helical" evidence="6">
    <location>
        <begin position="221"/>
        <end position="240"/>
    </location>
</feature>
<keyword evidence="4 6" id="KW-0472">Membrane</keyword>
<accession>A0A7G2CSJ1</accession>
<evidence type="ECO:0000256" key="4">
    <source>
        <dbReference type="ARBA" id="ARBA00023136"/>
    </source>
</evidence>
<dbReference type="PANTHER" id="PTHR21576">
    <property type="entry name" value="UNCHARACTERIZED NODULIN-LIKE PROTEIN"/>
    <property type="match status" value="1"/>
</dbReference>
<keyword evidence="3 6" id="KW-1133">Transmembrane helix</keyword>
<evidence type="ECO:0000256" key="3">
    <source>
        <dbReference type="ARBA" id="ARBA00022989"/>
    </source>
</evidence>
<dbReference type="Proteomes" id="UP000515908">
    <property type="component" value="Chromosome 28"/>
</dbReference>
<gene>
    <name evidence="7" type="ORF">ADEAN_001027700</name>
</gene>
<feature type="transmembrane region" description="Helical" evidence="6">
    <location>
        <begin position="78"/>
        <end position="98"/>
    </location>
</feature>
<feature type="transmembrane region" description="Helical" evidence="6">
    <location>
        <begin position="355"/>
        <end position="375"/>
    </location>
</feature>
<organism evidence="7 8">
    <name type="scientific">Angomonas deanei</name>
    <dbReference type="NCBI Taxonomy" id="59799"/>
    <lineage>
        <taxon>Eukaryota</taxon>
        <taxon>Discoba</taxon>
        <taxon>Euglenozoa</taxon>
        <taxon>Kinetoplastea</taxon>
        <taxon>Metakinetoplastina</taxon>
        <taxon>Trypanosomatida</taxon>
        <taxon>Trypanosomatidae</taxon>
        <taxon>Strigomonadinae</taxon>
        <taxon>Angomonas</taxon>
    </lineage>
</organism>
<evidence type="ECO:0008006" key="9">
    <source>
        <dbReference type="Google" id="ProtNLM"/>
    </source>
</evidence>
<dbReference type="VEuPathDB" id="TriTrypDB:ADEAN_001027700"/>
<evidence type="ECO:0000256" key="5">
    <source>
        <dbReference type="SAM" id="MobiDB-lite"/>
    </source>
</evidence>
<dbReference type="Gene3D" id="1.20.1250.20">
    <property type="entry name" value="MFS general substrate transporter like domains"/>
    <property type="match status" value="1"/>
</dbReference>
<evidence type="ECO:0000256" key="6">
    <source>
        <dbReference type="SAM" id="Phobius"/>
    </source>
</evidence>
<keyword evidence="2 6" id="KW-0812">Transmembrane</keyword>
<dbReference type="PANTHER" id="PTHR21576:SF158">
    <property type="entry name" value="RIBOSOMAL RNA-PROCESSING PROTEIN 12-LIKE CONSERVED DOMAIN-CONTAINING PROTEIN"/>
    <property type="match status" value="1"/>
</dbReference>
<feature type="transmembrane region" description="Helical" evidence="6">
    <location>
        <begin position="26"/>
        <end position="47"/>
    </location>
</feature>
<name>A0A7G2CSJ1_9TRYP</name>
<feature type="compositionally biased region" description="Basic and acidic residues" evidence="5">
    <location>
        <begin position="150"/>
        <end position="162"/>
    </location>
</feature>
<feature type="transmembrane region" description="Helical" evidence="6">
    <location>
        <begin position="110"/>
        <end position="129"/>
    </location>
</feature>
<sequence>MGLGSSIVAQIYIAFFQLNITGIAPFFAFLFTFSAVSGILGVLFVSLPTESTRCVGLNVADPEIGPTGGETKLFSKPFNYGTVVLLVGVVYVLVVTLYENHADLSPAYRAFVGVSTVTLCLLFIGMTFLTPSYKVNVGGYRGDTQEGEEDMKHIDASERLPVEDSSSGKTYGAEGQVAESPVQPAEEEAPAPSTYFFFLRQSAPIVLNKAPLTANLMHREVWLLWLVCFASWSSMTLVSSNSSQVYQAVDYDHFSFYTNTVYVSIFGVASALGRVLVGFAHPYLMKEGYFIGSLLSIPPLFNLIGLPLFLIIPTALLFLPFFIVGFSAGVSWGSTVLVVTSLFQSNNCGKHYSWLYTAGMLSPVVFNMCLFGPLYDSHSRSQGRTEDNSCKGVECIAVSFILCAVLNAVAVPAAYHLCRRVVERCGALA</sequence>
<protein>
    <recommendedName>
        <fullName evidence="9">Nodulin-like domain-containing protein</fullName>
    </recommendedName>
</protein>